<proteinExistence type="predicted"/>
<dbReference type="InterPro" id="IPR052361">
    <property type="entry name" value="F-box_domain"/>
</dbReference>
<dbReference type="Proteomes" id="UP000002051">
    <property type="component" value="Chromosome 3"/>
</dbReference>
<organism evidence="2 5">
    <name type="scientific">Medicago truncatula</name>
    <name type="common">Barrel medic</name>
    <name type="synonym">Medicago tribuloides</name>
    <dbReference type="NCBI Taxonomy" id="3880"/>
    <lineage>
        <taxon>Eukaryota</taxon>
        <taxon>Viridiplantae</taxon>
        <taxon>Streptophyta</taxon>
        <taxon>Embryophyta</taxon>
        <taxon>Tracheophyta</taxon>
        <taxon>Spermatophyta</taxon>
        <taxon>Magnoliopsida</taxon>
        <taxon>eudicotyledons</taxon>
        <taxon>Gunneridae</taxon>
        <taxon>Pentapetalae</taxon>
        <taxon>rosids</taxon>
        <taxon>fabids</taxon>
        <taxon>Fabales</taxon>
        <taxon>Fabaceae</taxon>
        <taxon>Papilionoideae</taxon>
        <taxon>50 kb inversion clade</taxon>
        <taxon>NPAAA clade</taxon>
        <taxon>Hologalegina</taxon>
        <taxon>IRL clade</taxon>
        <taxon>Trifolieae</taxon>
        <taxon>Medicago</taxon>
    </lineage>
</organism>
<dbReference type="EnsemblPlants" id="KEH32817">
    <property type="protein sequence ID" value="KEH32817"/>
    <property type="gene ID" value="MTR_3g006640"/>
</dbReference>
<dbReference type="InterPro" id="IPR013187">
    <property type="entry name" value="F-box-assoc_dom_typ3"/>
</dbReference>
<dbReference type="HOGENOM" id="CLU_027176_1_4_1"/>
<reference evidence="2 5" key="1">
    <citation type="journal article" date="2011" name="Nature">
        <title>The Medicago genome provides insight into the evolution of rhizobial symbioses.</title>
        <authorList>
            <person name="Young N.D."/>
            <person name="Debelle F."/>
            <person name="Oldroyd G.E."/>
            <person name="Geurts R."/>
            <person name="Cannon S.B."/>
            <person name="Udvardi M.K."/>
            <person name="Benedito V.A."/>
            <person name="Mayer K.F."/>
            <person name="Gouzy J."/>
            <person name="Schoof H."/>
            <person name="Van de Peer Y."/>
            <person name="Proost S."/>
            <person name="Cook D.R."/>
            <person name="Meyers B.C."/>
            <person name="Spannagl M."/>
            <person name="Cheung F."/>
            <person name="De Mita S."/>
            <person name="Krishnakumar V."/>
            <person name="Gundlach H."/>
            <person name="Zhou S."/>
            <person name="Mudge J."/>
            <person name="Bharti A.K."/>
            <person name="Murray J.D."/>
            <person name="Naoumkina M.A."/>
            <person name="Rosen B."/>
            <person name="Silverstein K.A."/>
            <person name="Tang H."/>
            <person name="Rombauts S."/>
            <person name="Zhao P.X."/>
            <person name="Zhou P."/>
            <person name="Barbe V."/>
            <person name="Bardou P."/>
            <person name="Bechner M."/>
            <person name="Bellec A."/>
            <person name="Berger A."/>
            <person name="Berges H."/>
            <person name="Bidwell S."/>
            <person name="Bisseling T."/>
            <person name="Choisne N."/>
            <person name="Couloux A."/>
            <person name="Denny R."/>
            <person name="Deshpande S."/>
            <person name="Dai X."/>
            <person name="Doyle J.J."/>
            <person name="Dudez A.M."/>
            <person name="Farmer A.D."/>
            <person name="Fouteau S."/>
            <person name="Franken C."/>
            <person name="Gibelin C."/>
            <person name="Gish J."/>
            <person name="Goldstein S."/>
            <person name="Gonzalez A.J."/>
            <person name="Green P.J."/>
            <person name="Hallab A."/>
            <person name="Hartog M."/>
            <person name="Hua A."/>
            <person name="Humphray S.J."/>
            <person name="Jeong D.H."/>
            <person name="Jing Y."/>
            <person name="Jocker A."/>
            <person name="Kenton S.M."/>
            <person name="Kim D.J."/>
            <person name="Klee K."/>
            <person name="Lai H."/>
            <person name="Lang C."/>
            <person name="Lin S."/>
            <person name="Macmil S.L."/>
            <person name="Magdelenat G."/>
            <person name="Matthews L."/>
            <person name="McCorrison J."/>
            <person name="Monaghan E.L."/>
            <person name="Mun J.H."/>
            <person name="Najar F.Z."/>
            <person name="Nicholson C."/>
            <person name="Noirot C."/>
            <person name="O'Bleness M."/>
            <person name="Paule C.R."/>
            <person name="Poulain J."/>
            <person name="Prion F."/>
            <person name="Qin B."/>
            <person name="Qu C."/>
            <person name="Retzel E.F."/>
            <person name="Riddle C."/>
            <person name="Sallet E."/>
            <person name="Samain S."/>
            <person name="Samson N."/>
            <person name="Sanders I."/>
            <person name="Saurat O."/>
            <person name="Scarpelli C."/>
            <person name="Schiex T."/>
            <person name="Segurens B."/>
            <person name="Severin A.J."/>
            <person name="Sherrier D.J."/>
            <person name="Shi R."/>
            <person name="Sims S."/>
            <person name="Singer S.R."/>
            <person name="Sinharoy S."/>
            <person name="Sterck L."/>
            <person name="Viollet A."/>
            <person name="Wang B.B."/>
            <person name="Wang K."/>
            <person name="Wang M."/>
            <person name="Wang X."/>
            <person name="Warfsmann J."/>
            <person name="Weissenbach J."/>
            <person name="White D.D."/>
            <person name="White J.D."/>
            <person name="Wiley G.B."/>
            <person name="Wincker P."/>
            <person name="Xing Y."/>
            <person name="Yang L."/>
            <person name="Yao Z."/>
            <person name="Ying F."/>
            <person name="Zhai J."/>
            <person name="Zhou L."/>
            <person name="Zuber A."/>
            <person name="Denarie J."/>
            <person name="Dixon R.A."/>
            <person name="May G.D."/>
            <person name="Schwartz D.C."/>
            <person name="Rogers J."/>
            <person name="Quetier F."/>
            <person name="Town C.D."/>
            <person name="Roe B.A."/>
        </authorList>
    </citation>
    <scope>NUCLEOTIDE SEQUENCE [LARGE SCALE GENOMIC DNA]</scope>
    <source>
        <strain evidence="2">A17</strain>
        <strain evidence="4 5">cv. Jemalong A17</strain>
    </source>
</reference>
<evidence type="ECO:0000259" key="1">
    <source>
        <dbReference type="Pfam" id="PF08268"/>
    </source>
</evidence>
<reference evidence="4" key="3">
    <citation type="submission" date="2015-04" db="UniProtKB">
        <authorList>
            <consortium name="EnsemblPlants"/>
        </authorList>
    </citation>
    <scope>IDENTIFICATION</scope>
    <source>
        <strain evidence="4">cv. Jemalong A17</strain>
    </source>
</reference>
<dbReference type="PANTHER" id="PTHR31790:SF230">
    <property type="entry name" value="PROTEIN, PUTATIVE-RELATED"/>
    <property type="match status" value="1"/>
</dbReference>
<reference evidence="3" key="4">
    <citation type="journal article" date="2018" name="Nat. Plants">
        <title>Whole-genome landscape of Medicago truncatula symbiotic genes.</title>
        <authorList>
            <person name="Pecrix Y."/>
            <person name="Gamas P."/>
            <person name="Carrere S."/>
        </authorList>
    </citation>
    <scope>NUCLEOTIDE SEQUENCE</scope>
    <source>
        <tissue evidence="3">Leaves</tissue>
    </source>
</reference>
<dbReference type="NCBIfam" id="TIGR01640">
    <property type="entry name" value="F_box_assoc_1"/>
    <property type="match status" value="1"/>
</dbReference>
<dbReference type="AlphaFoldDB" id="A0A072UT65"/>
<dbReference type="EMBL" id="PSQE01000003">
    <property type="protein sequence ID" value="RHN65281.1"/>
    <property type="molecule type" value="Genomic_DNA"/>
</dbReference>
<dbReference type="PANTHER" id="PTHR31790">
    <property type="entry name" value="OS02G0783600 PROTEIN"/>
    <property type="match status" value="1"/>
</dbReference>
<accession>A0A072UT65</accession>
<protein>
    <submittedName>
        <fullName evidence="2">F-box protein interaction domain protein</fullName>
    </submittedName>
    <submittedName>
        <fullName evidence="3">Putative F-box associated interaction domain-containing protein</fullName>
    </submittedName>
</protein>
<gene>
    <name evidence="4" type="primary">25488475</name>
    <name evidence="2" type="ordered locus">MTR_3g006640</name>
    <name evidence="3" type="ORF">MtrunA17_Chr3g0078211</name>
</gene>
<dbReference type="KEGG" id="mtr:25488475"/>
<evidence type="ECO:0000313" key="4">
    <source>
        <dbReference type="EnsemblPlants" id="KEH32817"/>
    </source>
</evidence>
<dbReference type="InterPro" id="IPR017451">
    <property type="entry name" value="F-box-assoc_interact_dom"/>
</dbReference>
<keyword evidence="5" id="KW-1185">Reference proteome</keyword>
<sequence length="295" mass="33702">MQTKVRYPPILNVGYFKAVGSCHGIICVLIQHYVVFWNPSFGKFKISRILLDFVRNYGFGYDHLSDNYKVVAAYFYDGESDSTDSDDDEEEEEEEVFKKTKVVVHTLGTNCWRRIKMFPCASGVPVGESSGTFVSGAINWVTSKDGSEFNSLFFVVSLNLANESYQEIFQPDYGDLNVVCLTLGVLRDCLCIFAHGELFIDVWIMKEYGKEESWSKLFTIPFANAEDLGLYPCNKATYIYEDEQVLLVSRAKYISKPKLVVYDSKRDTFKLLNIKNIEKRMVPTVYVESLITTCS</sequence>
<dbReference type="EMBL" id="CM001219">
    <property type="protein sequence ID" value="KEH32817.1"/>
    <property type="molecule type" value="Genomic_DNA"/>
</dbReference>
<dbReference type="Pfam" id="PF08268">
    <property type="entry name" value="FBA_3"/>
    <property type="match status" value="1"/>
</dbReference>
<evidence type="ECO:0000313" key="5">
    <source>
        <dbReference type="Proteomes" id="UP000002051"/>
    </source>
</evidence>
<feature type="domain" description="F-box associated beta-propeller type 3" evidence="1">
    <location>
        <begin position="15"/>
        <end position="281"/>
    </location>
</feature>
<dbReference type="Proteomes" id="UP000265566">
    <property type="component" value="Chromosome 3"/>
</dbReference>
<evidence type="ECO:0000313" key="2">
    <source>
        <dbReference type="EMBL" id="KEH32817.1"/>
    </source>
</evidence>
<dbReference type="OrthoDB" id="591557at2759"/>
<dbReference type="Gramene" id="rna13103">
    <property type="protein sequence ID" value="RHN65281.1"/>
    <property type="gene ID" value="gene13103"/>
</dbReference>
<name>A0A072UT65_MEDTR</name>
<reference evidence="2 5" key="2">
    <citation type="journal article" date="2014" name="BMC Genomics">
        <title>An improved genome release (version Mt4.0) for the model legume Medicago truncatula.</title>
        <authorList>
            <person name="Tang H."/>
            <person name="Krishnakumar V."/>
            <person name="Bidwell S."/>
            <person name="Rosen B."/>
            <person name="Chan A."/>
            <person name="Zhou S."/>
            <person name="Gentzbittel L."/>
            <person name="Childs K.L."/>
            <person name="Yandell M."/>
            <person name="Gundlach H."/>
            <person name="Mayer K.F."/>
            <person name="Schwartz D.C."/>
            <person name="Town C.D."/>
        </authorList>
    </citation>
    <scope>GENOME REANNOTATION</scope>
    <source>
        <strain evidence="2">A17</strain>
        <strain evidence="4 5">cv. Jemalong A17</strain>
    </source>
</reference>
<evidence type="ECO:0000313" key="3">
    <source>
        <dbReference type="EMBL" id="RHN65281.1"/>
    </source>
</evidence>